<gene>
    <name evidence="1" type="ORF">RBSH_05735</name>
</gene>
<comment type="caution">
    <text evidence="1">The sequence shown here is derived from an EMBL/GenBank/DDBJ whole genome shotgun (WGS) entry which is preliminary data.</text>
</comment>
<dbReference type="Proteomes" id="UP000007993">
    <property type="component" value="Unassembled WGS sequence"/>
</dbReference>
<evidence type="ECO:0000313" key="2">
    <source>
        <dbReference type="Proteomes" id="UP000007993"/>
    </source>
</evidence>
<dbReference type="PATRIC" id="fig|993517.3.peg.6207"/>
<proteinExistence type="predicted"/>
<dbReference type="RefSeq" id="WP_007335079.1">
    <property type="nucleotide sequence ID" value="NZ_AMCW01000166.1"/>
</dbReference>
<dbReference type="EMBL" id="AMCW01000166">
    <property type="protein sequence ID" value="EKJ98934.1"/>
    <property type="molecule type" value="Genomic_DNA"/>
</dbReference>
<organism evidence="1 2">
    <name type="scientific">Rhodopirellula baltica SH28</name>
    <dbReference type="NCBI Taxonomy" id="993517"/>
    <lineage>
        <taxon>Bacteria</taxon>
        <taxon>Pseudomonadati</taxon>
        <taxon>Planctomycetota</taxon>
        <taxon>Planctomycetia</taxon>
        <taxon>Pirellulales</taxon>
        <taxon>Pirellulaceae</taxon>
        <taxon>Rhodopirellula</taxon>
    </lineage>
</organism>
<sequence>MSTSSSSLQRTQTGFATVVIATLFGVGLTIAAGATAADGVSVVSFHGYDDCLRLSNGDAVVTLCPAAGGRVLEYSVDGTNVLYLDPDDAGWTLQQFEKGQTDRRGQLSAGRFDIGPEMVVQRGSVLWNGRWTAEIVADRTVKMTSQYDPKSGARLTRIFELDETGSHLRCTQTIANESDRPVSLCHWSRTFAVGGGIVLVPRSGPVRFPNGYVRYENGLIRSRPTEPNVHVDEDAVVISATPEFPKLGFDSHAGWLAYLAPTDHLFVKRFSTFPERSYNELAGLTVSVWYPEKDLVELEPIGPAENLAPGERADFTEDWYLMPYEFPAESRQMDREDIEQRVKSLSE</sequence>
<reference evidence="1 2" key="1">
    <citation type="journal article" date="2013" name="Mar. Genomics">
        <title>Expression of sulfatases in Rhodopirellula baltica and the diversity of sulfatases in the genus Rhodopirellula.</title>
        <authorList>
            <person name="Wegner C.E."/>
            <person name="Richter-Heitmann T."/>
            <person name="Klindworth A."/>
            <person name="Klockow C."/>
            <person name="Richter M."/>
            <person name="Achstetter T."/>
            <person name="Glockner F.O."/>
            <person name="Harder J."/>
        </authorList>
    </citation>
    <scope>NUCLEOTIDE SEQUENCE [LARGE SCALE GENOMIC DNA]</scope>
    <source>
        <strain evidence="1 2">SH28</strain>
    </source>
</reference>
<protein>
    <submittedName>
        <fullName evidence="1">Uncharacterized protein</fullName>
    </submittedName>
</protein>
<name>K5C7R9_RHOBT</name>
<evidence type="ECO:0000313" key="1">
    <source>
        <dbReference type="EMBL" id="EKJ98934.1"/>
    </source>
</evidence>
<dbReference type="AlphaFoldDB" id="K5C7R9"/>
<accession>K5C7R9</accession>